<protein>
    <recommendedName>
        <fullName evidence="3">GrdX protein</fullName>
    </recommendedName>
</protein>
<dbReference type="AlphaFoldDB" id="A0A1M6JD31"/>
<accession>A0A1M6JD31</accession>
<gene>
    <name evidence="1" type="ORF">SAMN02745243_00594</name>
</gene>
<dbReference type="RefSeq" id="WP_073104790.1">
    <property type="nucleotide sequence ID" value="NZ_FQZY01000009.1"/>
</dbReference>
<evidence type="ECO:0008006" key="3">
    <source>
        <dbReference type="Google" id="ProtNLM"/>
    </source>
</evidence>
<dbReference type="OrthoDB" id="9815289at2"/>
<dbReference type="STRING" id="1121950.SAMN02745243_00594"/>
<dbReference type="InterPro" id="IPR047735">
    <property type="entry name" value="GrdX-like"/>
</dbReference>
<proteinExistence type="predicted"/>
<evidence type="ECO:0000313" key="2">
    <source>
        <dbReference type="Proteomes" id="UP000184301"/>
    </source>
</evidence>
<dbReference type="NCBIfam" id="NF038093">
    <property type="entry name" value="GrdX"/>
    <property type="match status" value="1"/>
</dbReference>
<organism evidence="1 2">
    <name type="scientific">Hespellia stercorisuis DSM 15480</name>
    <dbReference type="NCBI Taxonomy" id="1121950"/>
    <lineage>
        <taxon>Bacteria</taxon>
        <taxon>Bacillati</taxon>
        <taxon>Bacillota</taxon>
        <taxon>Clostridia</taxon>
        <taxon>Lachnospirales</taxon>
        <taxon>Lachnospiraceae</taxon>
        <taxon>Hespellia</taxon>
    </lineage>
</organism>
<evidence type="ECO:0000313" key="1">
    <source>
        <dbReference type="EMBL" id="SHJ44588.1"/>
    </source>
</evidence>
<sequence length="123" mass="13866">MDFQIITNNPKVKTELEETCNVNYFEISYREILEKVRDMCHGGYKLLSHPLSGSVKPNETPYKSVMVSARKGNADSESIHIIENCMIAFDKFPDLGNKWTPSVLDDFQVIDFYLISGAVGSAI</sequence>
<dbReference type="Proteomes" id="UP000184301">
    <property type="component" value="Unassembled WGS sequence"/>
</dbReference>
<dbReference type="EMBL" id="FQZY01000009">
    <property type="protein sequence ID" value="SHJ44588.1"/>
    <property type="molecule type" value="Genomic_DNA"/>
</dbReference>
<reference evidence="1 2" key="1">
    <citation type="submission" date="2016-11" db="EMBL/GenBank/DDBJ databases">
        <authorList>
            <person name="Jaros S."/>
            <person name="Januszkiewicz K."/>
            <person name="Wedrychowicz H."/>
        </authorList>
    </citation>
    <scope>NUCLEOTIDE SEQUENCE [LARGE SCALE GENOMIC DNA]</scope>
    <source>
        <strain evidence="1 2">DSM 15480</strain>
    </source>
</reference>
<name>A0A1M6JD31_9FIRM</name>
<keyword evidence="2" id="KW-1185">Reference proteome</keyword>